<dbReference type="Pfam" id="PF04535">
    <property type="entry name" value="CASP_dom"/>
    <property type="match status" value="1"/>
</dbReference>
<evidence type="ECO:0000256" key="4">
    <source>
        <dbReference type="ARBA" id="ARBA00022692"/>
    </source>
</evidence>
<sequence>MKAGPLQLGVAPPANRGIAILDFILRLIAIVGTLASAIAMATTNQTLPFFSQFVRFRAKFNDLPSFTFFVVASSIVSAYLILSLAISILHIVKAHAVNSRVLLLFLDTAAMGLLMAGSAAATTIVQLAHNGNNKVNWFSICQQYNDFCKRVSGSLIGSYAGVVMLIILILLSGAALSRRSVPNIRLKDVVTHHDETDATTKHIQRLRCRTQVSDRILRRLRVIDHLEKIKGCPTSAWLKRFRANQMEDLGYLCVLNSFVDKMYGAVHKREKDMLISVGVGLRLVGVDGRKGKGKGKGKGKVFGSVSCRFWVLVSLDVALRLVRVDGCGLSS</sequence>
<dbReference type="EMBL" id="BKCJ010000818">
    <property type="protein sequence ID" value="GEU36509.1"/>
    <property type="molecule type" value="Genomic_DNA"/>
</dbReference>
<dbReference type="PANTHER" id="PTHR36488:SF12">
    <property type="entry name" value="CASP-LIKE PROTEIN"/>
    <property type="match status" value="1"/>
</dbReference>
<organism evidence="9">
    <name type="scientific">Tanacetum cinerariifolium</name>
    <name type="common">Dalmatian daisy</name>
    <name type="synonym">Chrysanthemum cinerariifolium</name>
    <dbReference type="NCBI Taxonomy" id="118510"/>
    <lineage>
        <taxon>Eukaryota</taxon>
        <taxon>Viridiplantae</taxon>
        <taxon>Streptophyta</taxon>
        <taxon>Embryophyta</taxon>
        <taxon>Tracheophyta</taxon>
        <taxon>Spermatophyta</taxon>
        <taxon>Magnoliopsida</taxon>
        <taxon>eudicotyledons</taxon>
        <taxon>Gunneridae</taxon>
        <taxon>Pentapetalae</taxon>
        <taxon>asterids</taxon>
        <taxon>campanulids</taxon>
        <taxon>Asterales</taxon>
        <taxon>Asteraceae</taxon>
        <taxon>Asteroideae</taxon>
        <taxon>Anthemideae</taxon>
        <taxon>Anthemidinae</taxon>
        <taxon>Tanacetum</taxon>
    </lineage>
</organism>
<feature type="domain" description="Casparian strip membrane protein" evidence="8">
    <location>
        <begin position="16"/>
        <end position="163"/>
    </location>
</feature>
<proteinExistence type="inferred from homology"/>
<evidence type="ECO:0000259" key="8">
    <source>
        <dbReference type="Pfam" id="PF04535"/>
    </source>
</evidence>
<comment type="similarity">
    <text evidence="2 7">Belongs to the Casparian strip membrane proteins (CASP) family.</text>
</comment>
<evidence type="ECO:0000256" key="1">
    <source>
        <dbReference type="ARBA" id="ARBA00004651"/>
    </source>
</evidence>
<feature type="transmembrane region" description="Helical" evidence="7">
    <location>
        <begin position="101"/>
        <end position="128"/>
    </location>
</feature>
<evidence type="ECO:0000256" key="5">
    <source>
        <dbReference type="ARBA" id="ARBA00022989"/>
    </source>
</evidence>
<evidence type="ECO:0000256" key="7">
    <source>
        <dbReference type="RuleBase" id="RU361233"/>
    </source>
</evidence>
<feature type="transmembrane region" description="Helical" evidence="7">
    <location>
        <begin position="23"/>
        <end position="43"/>
    </location>
</feature>
<dbReference type="InterPro" id="IPR006459">
    <property type="entry name" value="CASP/CASPL"/>
</dbReference>
<keyword evidence="6 7" id="KW-0472">Membrane</keyword>
<dbReference type="NCBIfam" id="TIGR01569">
    <property type="entry name" value="A_tha_TIGR01569"/>
    <property type="match status" value="1"/>
</dbReference>
<dbReference type="InterPro" id="IPR044173">
    <property type="entry name" value="CASPL"/>
</dbReference>
<evidence type="ECO:0000256" key="3">
    <source>
        <dbReference type="ARBA" id="ARBA00022475"/>
    </source>
</evidence>
<keyword evidence="3 7" id="KW-1003">Cell membrane</keyword>
<evidence type="ECO:0000256" key="6">
    <source>
        <dbReference type="ARBA" id="ARBA00023136"/>
    </source>
</evidence>
<dbReference type="InterPro" id="IPR006702">
    <property type="entry name" value="CASP_dom"/>
</dbReference>
<feature type="transmembrane region" description="Helical" evidence="7">
    <location>
        <begin position="63"/>
        <end position="89"/>
    </location>
</feature>
<comment type="subunit">
    <text evidence="7">Homodimer and heterodimers.</text>
</comment>
<reference evidence="9" key="1">
    <citation type="journal article" date="2019" name="Sci. Rep.">
        <title>Draft genome of Tanacetum cinerariifolium, the natural source of mosquito coil.</title>
        <authorList>
            <person name="Yamashiro T."/>
            <person name="Shiraishi A."/>
            <person name="Satake H."/>
            <person name="Nakayama K."/>
        </authorList>
    </citation>
    <scope>NUCLEOTIDE SEQUENCE</scope>
</reference>
<gene>
    <name evidence="9" type="ORF">Tci_008487</name>
</gene>
<evidence type="ECO:0000313" key="9">
    <source>
        <dbReference type="EMBL" id="GEU36509.1"/>
    </source>
</evidence>
<evidence type="ECO:0000256" key="2">
    <source>
        <dbReference type="ARBA" id="ARBA00007651"/>
    </source>
</evidence>
<name>A0A6L2JIE0_TANCI</name>
<keyword evidence="5 7" id="KW-1133">Transmembrane helix</keyword>
<feature type="transmembrane region" description="Helical" evidence="7">
    <location>
        <begin position="156"/>
        <end position="177"/>
    </location>
</feature>
<dbReference type="AlphaFoldDB" id="A0A6L2JIE0"/>
<keyword evidence="4 7" id="KW-0812">Transmembrane</keyword>
<dbReference type="GO" id="GO:0005886">
    <property type="term" value="C:plasma membrane"/>
    <property type="evidence" value="ECO:0007669"/>
    <property type="project" value="UniProtKB-SubCell"/>
</dbReference>
<accession>A0A6L2JIE0</accession>
<comment type="subcellular location">
    <subcellularLocation>
        <location evidence="1 7">Cell membrane</location>
        <topology evidence="1 7">Multi-pass membrane protein</topology>
    </subcellularLocation>
</comment>
<dbReference type="PANTHER" id="PTHR36488">
    <property type="entry name" value="CASP-LIKE PROTEIN 1U1"/>
    <property type="match status" value="1"/>
</dbReference>
<protein>
    <recommendedName>
        <fullName evidence="7">CASP-like protein</fullName>
    </recommendedName>
</protein>
<comment type="caution">
    <text evidence="9">The sequence shown here is derived from an EMBL/GenBank/DDBJ whole genome shotgun (WGS) entry which is preliminary data.</text>
</comment>